<dbReference type="InterPro" id="IPR005517">
    <property type="entry name" value="Transl_elong_EFG/EF2_IV"/>
</dbReference>
<comment type="caution">
    <text evidence="7">The sequence shown here is derived from an EMBL/GenBank/DDBJ whole genome shotgun (WGS) entry which is preliminary data.</text>
</comment>
<dbReference type="Pfam" id="PF00679">
    <property type="entry name" value="EFG_C"/>
    <property type="match status" value="1"/>
</dbReference>
<evidence type="ECO:0000256" key="5">
    <source>
        <dbReference type="SAM" id="MobiDB-lite"/>
    </source>
</evidence>
<dbReference type="InterPro" id="IPR000640">
    <property type="entry name" value="EFG_V-like"/>
</dbReference>
<dbReference type="Gene3D" id="2.40.30.10">
    <property type="entry name" value="Translation factors"/>
    <property type="match status" value="1"/>
</dbReference>
<keyword evidence="3" id="KW-0342">GTP-binding</keyword>
<dbReference type="CDD" id="cd03711">
    <property type="entry name" value="Tet_C"/>
    <property type="match status" value="1"/>
</dbReference>
<dbReference type="GO" id="GO:0006412">
    <property type="term" value="P:translation"/>
    <property type="evidence" value="ECO:0007669"/>
    <property type="project" value="UniProtKB-KW"/>
</dbReference>
<dbReference type="SUPFAM" id="SSF54211">
    <property type="entry name" value="Ribosomal protein S5 domain 2-like"/>
    <property type="match status" value="1"/>
</dbReference>
<dbReference type="Gene3D" id="3.30.70.240">
    <property type="match status" value="1"/>
</dbReference>
<keyword evidence="4" id="KW-0046">Antibiotic resistance</keyword>
<evidence type="ECO:0000256" key="4">
    <source>
        <dbReference type="ARBA" id="ARBA00023251"/>
    </source>
</evidence>
<name>A0A261F2R7_9BIFI</name>
<feature type="compositionally biased region" description="Polar residues" evidence="5">
    <location>
        <begin position="395"/>
        <end position="413"/>
    </location>
</feature>
<proteinExistence type="predicted"/>
<keyword evidence="2" id="KW-0648">Protein biosynthesis</keyword>
<accession>A0A261F2R7</accession>
<dbReference type="PRINTS" id="PR00315">
    <property type="entry name" value="ELONGATNFCT"/>
</dbReference>
<dbReference type="InterPro" id="IPR014721">
    <property type="entry name" value="Ribsml_uS5_D2-typ_fold_subgr"/>
</dbReference>
<sequence length="796" mass="84483">MTDSATSSFAASSGSSASASHATSRRRVVAGIVAHVDAGKTTLSEALLYVAGQVREIGRVDHGDAFLDPEAMEKKRGITIHAHQARIRHGGLDLTMLDTPGHVDFAADTERVLRVLDYAILVISGTDGVQGHTKTLWRLLARYNVPVFVFVNKMDAPGASRDTVLAQLRSRLSDAMVPLGDGLEACAEDMAMQNEQAMDEFLETGTLGEGTVRALIARRAVFPVFFGSALRMEGVKAFLDGLDSWMLEAPRPDAFGARVYRVSHDERGNRLTWMRVTGGELRAKQMLHEVPGGGAGVAGGADGADDAGGASEAGDAGSEVGSAGDEVGTWEKIDQIRIYNGAKYEVVTLVPSGSVCAVAGPERTFPGEGLGFEPDAGAPMLQPVLTYAVLPAGANQPSASDVSSGASHGNQDSPRADSADGAKNQGNNNSSNSPATTSSNVAHAQAGTTDGIAARAGGLQFDENTLHKLIAALRELEDEEPLLRVAWVERLQELHVQLMGEVQLDVIRQALHERSGIDVDFGTGGILYKETVTATMEGVGHFEPLRHYAEAHILIEPGEPGSGVHVGAHVSEDVLARNWQRLVVTHLAEKTHLGVLVGAPLTDVRLTLVAGRAHLKHTEGGDFRQATYRAVRQGLMELRQRGECRLLEPWYAFRLEVPQECVGRAMSDVQRMGGEFELEAAGGMDGGAAGTDAGGVGSAVLVGKAPVSQMRDYAMDVNSFTHGMGRLSCTFAGYRPCHEEDSVVAAAGYDPVADLDNTPDSVFCAHGAGYPVAWQDVPDHMHVPYAWPGMRDVAAV</sequence>
<evidence type="ECO:0000256" key="1">
    <source>
        <dbReference type="ARBA" id="ARBA00022741"/>
    </source>
</evidence>
<evidence type="ECO:0000313" key="8">
    <source>
        <dbReference type="Proteomes" id="UP000216454"/>
    </source>
</evidence>
<dbReference type="InterPro" id="IPR035647">
    <property type="entry name" value="EFG_III/V"/>
</dbReference>
<evidence type="ECO:0000259" key="6">
    <source>
        <dbReference type="PROSITE" id="PS51722"/>
    </source>
</evidence>
<evidence type="ECO:0000256" key="2">
    <source>
        <dbReference type="ARBA" id="ARBA00022917"/>
    </source>
</evidence>
<feature type="compositionally biased region" description="Low complexity" evidence="5">
    <location>
        <begin position="307"/>
        <end position="325"/>
    </location>
</feature>
<dbReference type="GO" id="GO:0003924">
    <property type="term" value="F:GTPase activity"/>
    <property type="evidence" value="ECO:0007669"/>
    <property type="project" value="InterPro"/>
</dbReference>
<dbReference type="Gene3D" id="3.40.50.300">
    <property type="entry name" value="P-loop containing nucleotide triphosphate hydrolases"/>
    <property type="match status" value="1"/>
</dbReference>
<dbReference type="RefSeq" id="WP_094690532.1">
    <property type="nucleotide sequence ID" value="NZ_MWWQ01000004.1"/>
</dbReference>
<feature type="region of interest" description="Disordered" evidence="5">
    <location>
        <begin position="298"/>
        <end position="325"/>
    </location>
</feature>
<dbReference type="PROSITE" id="PS51722">
    <property type="entry name" value="G_TR_2"/>
    <property type="match status" value="1"/>
</dbReference>
<dbReference type="SUPFAM" id="SSF52540">
    <property type="entry name" value="P-loop containing nucleoside triphosphate hydrolases"/>
    <property type="match status" value="1"/>
</dbReference>
<dbReference type="InterPro" id="IPR027417">
    <property type="entry name" value="P-loop_NTPase"/>
</dbReference>
<dbReference type="SMART" id="SM00889">
    <property type="entry name" value="EFG_IV"/>
    <property type="match status" value="1"/>
</dbReference>
<feature type="domain" description="Tr-type G" evidence="6">
    <location>
        <begin position="25"/>
        <end position="251"/>
    </location>
</feature>
<reference evidence="7 8" key="1">
    <citation type="journal article" date="2017" name="BMC Genomics">
        <title>Comparative genomic and phylogenomic analyses of the Bifidobacteriaceae family.</title>
        <authorList>
            <person name="Lugli G.A."/>
            <person name="Milani C."/>
            <person name="Turroni F."/>
            <person name="Duranti S."/>
            <person name="Mancabelli L."/>
            <person name="Mangifesta M."/>
            <person name="Ferrario C."/>
            <person name="Modesto M."/>
            <person name="Mattarelli P."/>
            <person name="Jiri K."/>
            <person name="van Sinderen D."/>
            <person name="Ventura M."/>
        </authorList>
    </citation>
    <scope>NUCLEOTIDE SEQUENCE [LARGE SCALE GENOMIC DNA]</scope>
    <source>
        <strain evidence="7 8">DSM 24744</strain>
    </source>
</reference>
<dbReference type="InterPro" id="IPR035650">
    <property type="entry name" value="Tet_C"/>
</dbReference>
<keyword evidence="8" id="KW-1185">Reference proteome</keyword>
<dbReference type="PANTHER" id="PTHR43261:SF1">
    <property type="entry name" value="RIBOSOME-RELEASING FACTOR 2, MITOCHONDRIAL"/>
    <property type="match status" value="1"/>
</dbReference>
<dbReference type="OrthoDB" id="9801472at2"/>
<feature type="compositionally biased region" description="Low complexity" evidence="5">
    <location>
        <begin position="427"/>
        <end position="440"/>
    </location>
</feature>
<dbReference type="EMBL" id="MWWQ01000004">
    <property type="protein sequence ID" value="OZG53417.1"/>
    <property type="molecule type" value="Genomic_DNA"/>
</dbReference>
<dbReference type="Gene3D" id="3.30.230.10">
    <property type="match status" value="1"/>
</dbReference>
<gene>
    <name evidence="7" type="ORF">PSSU_0183</name>
</gene>
<dbReference type="SMART" id="SM00838">
    <property type="entry name" value="EFG_C"/>
    <property type="match status" value="1"/>
</dbReference>
<dbReference type="NCBIfam" id="TIGR00231">
    <property type="entry name" value="small_GTP"/>
    <property type="match status" value="1"/>
</dbReference>
<protein>
    <submittedName>
        <fullName evidence="7">GTP-binding protein</fullName>
    </submittedName>
</protein>
<dbReference type="AlphaFoldDB" id="A0A261F2R7"/>
<evidence type="ECO:0000256" key="3">
    <source>
        <dbReference type="ARBA" id="ARBA00023134"/>
    </source>
</evidence>
<dbReference type="Gene3D" id="3.30.70.870">
    <property type="entry name" value="Elongation Factor G (Translational Gtpase), domain 3"/>
    <property type="match status" value="1"/>
</dbReference>
<organism evidence="7 8">
    <name type="scientific">Pseudoscardovia suis</name>
    <dbReference type="NCBI Taxonomy" id="987063"/>
    <lineage>
        <taxon>Bacteria</taxon>
        <taxon>Bacillati</taxon>
        <taxon>Actinomycetota</taxon>
        <taxon>Actinomycetes</taxon>
        <taxon>Bifidobacteriales</taxon>
        <taxon>Bifidobacteriaceae</taxon>
        <taxon>Pseudoscardovia</taxon>
    </lineage>
</organism>
<dbReference type="InterPro" id="IPR020568">
    <property type="entry name" value="Ribosomal_Su5_D2-typ_SF"/>
</dbReference>
<dbReference type="InterPro" id="IPR000795">
    <property type="entry name" value="T_Tr_GTP-bd_dom"/>
</dbReference>
<dbReference type="PANTHER" id="PTHR43261">
    <property type="entry name" value="TRANSLATION ELONGATION FACTOR G-RELATED"/>
    <property type="match status" value="1"/>
</dbReference>
<dbReference type="InterPro" id="IPR005225">
    <property type="entry name" value="Small_GTP-bd"/>
</dbReference>
<dbReference type="GO" id="GO:0005525">
    <property type="term" value="F:GTP binding"/>
    <property type="evidence" value="ECO:0007669"/>
    <property type="project" value="UniProtKB-KW"/>
</dbReference>
<dbReference type="GO" id="GO:0046677">
    <property type="term" value="P:response to antibiotic"/>
    <property type="evidence" value="ECO:0007669"/>
    <property type="project" value="UniProtKB-KW"/>
</dbReference>
<evidence type="ECO:0000313" key="7">
    <source>
        <dbReference type="EMBL" id="OZG53417.1"/>
    </source>
</evidence>
<dbReference type="Pfam" id="PF03764">
    <property type="entry name" value="EFG_IV"/>
    <property type="match status" value="1"/>
</dbReference>
<dbReference type="SUPFAM" id="SSF50447">
    <property type="entry name" value="Translation proteins"/>
    <property type="match status" value="1"/>
</dbReference>
<feature type="region of interest" description="Disordered" evidence="5">
    <location>
        <begin position="395"/>
        <end position="443"/>
    </location>
</feature>
<dbReference type="SUPFAM" id="SSF54980">
    <property type="entry name" value="EF-G C-terminal domain-like"/>
    <property type="match status" value="2"/>
</dbReference>
<dbReference type="Proteomes" id="UP000216454">
    <property type="component" value="Unassembled WGS sequence"/>
</dbReference>
<dbReference type="GO" id="GO:0032790">
    <property type="term" value="P:ribosome disassembly"/>
    <property type="evidence" value="ECO:0007669"/>
    <property type="project" value="TreeGrafter"/>
</dbReference>
<dbReference type="Pfam" id="PF00009">
    <property type="entry name" value="GTP_EFTU"/>
    <property type="match status" value="1"/>
</dbReference>
<dbReference type="InterPro" id="IPR009000">
    <property type="entry name" value="Transl_B-barrel_sf"/>
</dbReference>
<keyword evidence="1" id="KW-0547">Nucleotide-binding</keyword>